<accession>A0A1F7X295</accession>
<dbReference type="GO" id="GO:0003677">
    <property type="term" value="F:DNA binding"/>
    <property type="evidence" value="ECO:0007669"/>
    <property type="project" value="InterPro"/>
</dbReference>
<proteinExistence type="predicted"/>
<dbReference type="Pfam" id="PF01381">
    <property type="entry name" value="HTH_3"/>
    <property type="match status" value="1"/>
</dbReference>
<dbReference type="InterPro" id="IPR010982">
    <property type="entry name" value="Lambda_DNA-bd_dom_sf"/>
</dbReference>
<organism evidence="2 3">
    <name type="scientific">Candidatus Woesebacteria bacterium RBG_13_36_22</name>
    <dbReference type="NCBI Taxonomy" id="1802478"/>
    <lineage>
        <taxon>Bacteria</taxon>
        <taxon>Candidatus Woeseibacteriota</taxon>
    </lineage>
</organism>
<evidence type="ECO:0000259" key="1">
    <source>
        <dbReference type="PROSITE" id="PS50943"/>
    </source>
</evidence>
<sequence>MKIRTEIIKKAMDGRTQASVADKIGASRQSFNTWLNKEHIPRAIYIFRLAKVLKLKVTDIVDFGIGL</sequence>
<evidence type="ECO:0000313" key="3">
    <source>
        <dbReference type="Proteomes" id="UP000176939"/>
    </source>
</evidence>
<dbReference type="SUPFAM" id="SSF47413">
    <property type="entry name" value="lambda repressor-like DNA-binding domains"/>
    <property type="match status" value="1"/>
</dbReference>
<reference evidence="2 3" key="1">
    <citation type="journal article" date="2016" name="Nat. Commun.">
        <title>Thousands of microbial genomes shed light on interconnected biogeochemical processes in an aquifer system.</title>
        <authorList>
            <person name="Anantharaman K."/>
            <person name="Brown C.T."/>
            <person name="Hug L.A."/>
            <person name="Sharon I."/>
            <person name="Castelle C.J."/>
            <person name="Probst A.J."/>
            <person name="Thomas B.C."/>
            <person name="Singh A."/>
            <person name="Wilkins M.J."/>
            <person name="Karaoz U."/>
            <person name="Brodie E.L."/>
            <person name="Williams K.H."/>
            <person name="Hubbard S.S."/>
            <person name="Banfield J.F."/>
        </authorList>
    </citation>
    <scope>NUCLEOTIDE SEQUENCE [LARGE SCALE GENOMIC DNA]</scope>
</reference>
<gene>
    <name evidence="2" type="ORF">A2Z67_03855</name>
</gene>
<name>A0A1F7X295_9BACT</name>
<feature type="domain" description="HTH cro/C1-type" evidence="1">
    <location>
        <begin position="14"/>
        <end position="60"/>
    </location>
</feature>
<protein>
    <recommendedName>
        <fullName evidence="1">HTH cro/C1-type domain-containing protein</fullName>
    </recommendedName>
</protein>
<dbReference type="InterPro" id="IPR001387">
    <property type="entry name" value="Cro/C1-type_HTH"/>
</dbReference>
<dbReference type="PROSITE" id="PS50943">
    <property type="entry name" value="HTH_CROC1"/>
    <property type="match status" value="1"/>
</dbReference>
<dbReference type="SMART" id="SM00530">
    <property type="entry name" value="HTH_XRE"/>
    <property type="match status" value="1"/>
</dbReference>
<dbReference type="EMBL" id="MGFQ01000027">
    <property type="protein sequence ID" value="OGM09091.1"/>
    <property type="molecule type" value="Genomic_DNA"/>
</dbReference>
<dbReference type="Gene3D" id="1.10.260.40">
    <property type="entry name" value="lambda repressor-like DNA-binding domains"/>
    <property type="match status" value="1"/>
</dbReference>
<comment type="caution">
    <text evidence="2">The sequence shown here is derived from an EMBL/GenBank/DDBJ whole genome shotgun (WGS) entry which is preliminary data.</text>
</comment>
<dbReference type="CDD" id="cd00093">
    <property type="entry name" value="HTH_XRE"/>
    <property type="match status" value="1"/>
</dbReference>
<evidence type="ECO:0000313" key="2">
    <source>
        <dbReference type="EMBL" id="OGM09091.1"/>
    </source>
</evidence>
<dbReference type="Proteomes" id="UP000176939">
    <property type="component" value="Unassembled WGS sequence"/>
</dbReference>
<dbReference type="AlphaFoldDB" id="A0A1F7X295"/>